<feature type="region of interest" description="Disordered" evidence="1">
    <location>
        <begin position="116"/>
        <end position="194"/>
    </location>
</feature>
<evidence type="ECO:0000256" key="1">
    <source>
        <dbReference type="SAM" id="MobiDB-lite"/>
    </source>
</evidence>
<feature type="compositionally biased region" description="Basic residues" evidence="1">
    <location>
        <begin position="161"/>
        <end position="171"/>
    </location>
</feature>
<name>A0A974HFC5_XENLA</name>
<evidence type="ECO:0000313" key="3">
    <source>
        <dbReference type="Proteomes" id="UP000694892"/>
    </source>
</evidence>
<protein>
    <recommendedName>
        <fullName evidence="4">DUF4629 domain-containing protein</fullName>
    </recommendedName>
</protein>
<sequence>MCMTYFNACCNCCCCNATRGQVGYGIQQFLPAGDPLYQLAVGMPQTLPMVSYVYDMYGMAYPVVNQAYPAPAMSLQDEHFMQNYNADYNTVNSELKNPSVCSITESGQPEFCQEFVENKSPPKPDISATSVTSMPLSTEEPIMQSPKLSDDTKANAVSEKKTKKGTKRKPKLFSSVSDETKKRKTDDPTDDIKANSVTKNSFHALGKKTIVTSKWQQIREPEEQAQLQCPKTSSPERGQVKAHSNLPKVKCEGVKKKTAPSLSKIAQNIQSETPIQKSPPLSEDVWEELLNQLEISIPLPPEEREALKRKARQEREEACQYTAKGRVQYFKQWQSDMDISLHYGNLPYLVHK</sequence>
<evidence type="ECO:0008006" key="4">
    <source>
        <dbReference type="Google" id="ProtNLM"/>
    </source>
</evidence>
<feature type="compositionally biased region" description="Polar residues" evidence="1">
    <location>
        <begin position="225"/>
        <end position="236"/>
    </location>
</feature>
<feature type="compositionally biased region" description="Basic and acidic residues" evidence="1">
    <location>
        <begin position="178"/>
        <end position="193"/>
    </location>
</feature>
<feature type="compositionally biased region" description="Polar residues" evidence="1">
    <location>
        <begin position="127"/>
        <end position="136"/>
    </location>
</feature>
<gene>
    <name evidence="2" type="ORF">XELAEV_18031030mg</name>
</gene>
<evidence type="ECO:0000313" key="2">
    <source>
        <dbReference type="EMBL" id="OCT75843.1"/>
    </source>
</evidence>
<proteinExistence type="predicted"/>
<accession>A0A974HFC5</accession>
<feature type="region of interest" description="Disordered" evidence="1">
    <location>
        <begin position="223"/>
        <end position="243"/>
    </location>
</feature>
<dbReference type="EMBL" id="CM004476">
    <property type="protein sequence ID" value="OCT75843.1"/>
    <property type="molecule type" value="Genomic_DNA"/>
</dbReference>
<organism evidence="2 3">
    <name type="scientific">Xenopus laevis</name>
    <name type="common">African clawed frog</name>
    <dbReference type="NCBI Taxonomy" id="8355"/>
    <lineage>
        <taxon>Eukaryota</taxon>
        <taxon>Metazoa</taxon>
        <taxon>Chordata</taxon>
        <taxon>Craniata</taxon>
        <taxon>Vertebrata</taxon>
        <taxon>Euteleostomi</taxon>
        <taxon>Amphibia</taxon>
        <taxon>Batrachia</taxon>
        <taxon>Anura</taxon>
        <taxon>Pipoidea</taxon>
        <taxon>Pipidae</taxon>
        <taxon>Xenopodinae</taxon>
        <taxon>Xenopus</taxon>
        <taxon>Xenopus</taxon>
    </lineage>
</organism>
<dbReference type="Proteomes" id="UP000694892">
    <property type="component" value="Chromosome 6L"/>
</dbReference>
<reference evidence="3" key="1">
    <citation type="journal article" date="2016" name="Nature">
        <title>Genome evolution in the allotetraploid frog Xenopus laevis.</title>
        <authorList>
            <person name="Session A.M."/>
            <person name="Uno Y."/>
            <person name="Kwon T."/>
            <person name="Chapman J.A."/>
            <person name="Toyoda A."/>
            <person name="Takahashi S."/>
            <person name="Fukui A."/>
            <person name="Hikosaka A."/>
            <person name="Suzuki A."/>
            <person name="Kondo M."/>
            <person name="van Heeringen S.J."/>
            <person name="Quigley I."/>
            <person name="Heinz S."/>
            <person name="Ogino H."/>
            <person name="Ochi H."/>
            <person name="Hellsten U."/>
            <person name="Lyons J.B."/>
            <person name="Simakov O."/>
            <person name="Putnam N."/>
            <person name="Stites J."/>
            <person name="Kuroki Y."/>
            <person name="Tanaka T."/>
            <person name="Michiue T."/>
            <person name="Watanabe M."/>
            <person name="Bogdanovic O."/>
            <person name="Lister R."/>
            <person name="Georgiou G."/>
            <person name="Paranjpe S.S."/>
            <person name="van Kruijsbergen I."/>
            <person name="Shu S."/>
            <person name="Carlson J."/>
            <person name="Kinoshita T."/>
            <person name="Ohta Y."/>
            <person name="Mawaribuchi S."/>
            <person name="Jenkins J."/>
            <person name="Grimwood J."/>
            <person name="Schmutz J."/>
            <person name="Mitros T."/>
            <person name="Mozaffari S.V."/>
            <person name="Suzuki Y."/>
            <person name="Haramoto Y."/>
            <person name="Yamamoto T.S."/>
            <person name="Takagi C."/>
            <person name="Heald R."/>
            <person name="Miller K."/>
            <person name="Haudenschild C."/>
            <person name="Kitzman J."/>
            <person name="Nakayama T."/>
            <person name="Izutsu Y."/>
            <person name="Robert J."/>
            <person name="Fortriede J."/>
            <person name="Burns K."/>
            <person name="Lotay V."/>
            <person name="Karimi K."/>
            <person name="Yasuoka Y."/>
            <person name="Dichmann D.S."/>
            <person name="Flajnik M.F."/>
            <person name="Houston D.W."/>
            <person name="Shendure J."/>
            <person name="DuPasquier L."/>
            <person name="Vize P.D."/>
            <person name="Zorn A.M."/>
            <person name="Ito M."/>
            <person name="Marcotte E.M."/>
            <person name="Wallingford J.B."/>
            <person name="Ito Y."/>
            <person name="Asashima M."/>
            <person name="Ueno N."/>
            <person name="Matsuda Y."/>
            <person name="Veenstra G.J."/>
            <person name="Fujiyama A."/>
            <person name="Harland R.M."/>
            <person name="Taira M."/>
            <person name="Rokhsar D.S."/>
        </authorList>
    </citation>
    <scope>NUCLEOTIDE SEQUENCE [LARGE SCALE GENOMIC DNA]</scope>
    <source>
        <strain evidence="3">J</strain>
    </source>
</reference>
<dbReference type="AlphaFoldDB" id="A0A974HFC5"/>